<dbReference type="HOGENOM" id="CLU_004253_14_2_1"/>
<dbReference type="InterPro" id="IPR011333">
    <property type="entry name" value="SKP1/BTB/POZ_sf"/>
</dbReference>
<dbReference type="PhylomeDB" id="A7SAR8"/>
<dbReference type="SMART" id="SM00875">
    <property type="entry name" value="BACK"/>
    <property type="match status" value="1"/>
</dbReference>
<accession>A7SAR8</accession>
<dbReference type="Pfam" id="PF00651">
    <property type="entry name" value="BTB"/>
    <property type="match status" value="1"/>
</dbReference>
<keyword evidence="1" id="KW-0880">Kelch repeat</keyword>
<dbReference type="SMART" id="SM00612">
    <property type="entry name" value="Kelch"/>
    <property type="match status" value="6"/>
</dbReference>
<dbReference type="SUPFAM" id="SSF117281">
    <property type="entry name" value="Kelch motif"/>
    <property type="match status" value="1"/>
</dbReference>
<keyword evidence="2" id="KW-0677">Repeat</keyword>
<dbReference type="EMBL" id="DS469611">
    <property type="protein sequence ID" value="EDO39169.1"/>
    <property type="molecule type" value="Genomic_DNA"/>
</dbReference>
<dbReference type="CDD" id="cd18186">
    <property type="entry name" value="BTB_POZ_ZBTB_KLHL-like"/>
    <property type="match status" value="1"/>
</dbReference>
<dbReference type="OMA" id="ESETHWH"/>
<protein>
    <recommendedName>
        <fullName evidence="3">BTB domain-containing protein</fullName>
    </recommendedName>
</protein>
<dbReference type="eggNOG" id="KOG4441">
    <property type="taxonomic scope" value="Eukaryota"/>
</dbReference>
<feature type="domain" description="BTB" evidence="3">
    <location>
        <begin position="34"/>
        <end position="105"/>
    </location>
</feature>
<dbReference type="Gene3D" id="2.120.10.80">
    <property type="entry name" value="Kelch-type beta propeller"/>
    <property type="match status" value="1"/>
</dbReference>
<evidence type="ECO:0000313" key="4">
    <source>
        <dbReference type="EMBL" id="EDO39169.1"/>
    </source>
</evidence>
<dbReference type="InParanoid" id="A7SAR8"/>
<keyword evidence="5" id="KW-1185">Reference proteome</keyword>
<dbReference type="PANTHER" id="PTHR45632:SF5">
    <property type="entry name" value="KELCH-LIKE PROTEIN 22"/>
    <property type="match status" value="1"/>
</dbReference>
<dbReference type="Gene3D" id="3.30.710.10">
    <property type="entry name" value="Potassium Channel Kv1.1, Chain A"/>
    <property type="match status" value="1"/>
</dbReference>
<dbReference type="Gene3D" id="1.25.40.420">
    <property type="match status" value="1"/>
</dbReference>
<evidence type="ECO:0000259" key="3">
    <source>
        <dbReference type="PROSITE" id="PS50097"/>
    </source>
</evidence>
<dbReference type="PANTHER" id="PTHR45632">
    <property type="entry name" value="LD33804P"/>
    <property type="match status" value="1"/>
</dbReference>
<dbReference type="SUPFAM" id="SSF54695">
    <property type="entry name" value="POZ domain"/>
    <property type="match status" value="1"/>
</dbReference>
<dbReference type="Pfam" id="PF07707">
    <property type="entry name" value="BACK"/>
    <property type="match status" value="1"/>
</dbReference>
<evidence type="ECO:0000256" key="2">
    <source>
        <dbReference type="ARBA" id="ARBA00022737"/>
    </source>
</evidence>
<dbReference type="InterPro" id="IPR015915">
    <property type="entry name" value="Kelch-typ_b-propeller"/>
</dbReference>
<dbReference type="InterPro" id="IPR000210">
    <property type="entry name" value="BTB/POZ_dom"/>
</dbReference>
<evidence type="ECO:0000256" key="1">
    <source>
        <dbReference type="ARBA" id="ARBA00022441"/>
    </source>
</evidence>
<dbReference type="GO" id="GO:0005737">
    <property type="term" value="C:cytoplasm"/>
    <property type="evidence" value="ECO:0000318"/>
    <property type="project" value="GO_Central"/>
</dbReference>
<organism evidence="4 5">
    <name type="scientific">Nematostella vectensis</name>
    <name type="common">Starlet sea anemone</name>
    <dbReference type="NCBI Taxonomy" id="45351"/>
    <lineage>
        <taxon>Eukaryota</taxon>
        <taxon>Metazoa</taxon>
        <taxon>Cnidaria</taxon>
        <taxon>Anthozoa</taxon>
        <taxon>Hexacorallia</taxon>
        <taxon>Actiniaria</taxon>
        <taxon>Edwardsiidae</taxon>
        <taxon>Nematostella</taxon>
    </lineage>
</organism>
<dbReference type="Proteomes" id="UP000001593">
    <property type="component" value="Unassembled WGS sequence"/>
</dbReference>
<evidence type="ECO:0000313" key="5">
    <source>
        <dbReference type="Proteomes" id="UP000001593"/>
    </source>
</evidence>
<sequence>MAGRTVLKSLPPPKDFCLDVMLALNKQRLEGVLCDVTLIVEETSFHAHKSVLAAKSPYFHKLFTSEMAEKAQEMIKFELSSLGLSKSVMGDMLCYLYTGNLNVLASQAQDFLIAADYFLLSELKDAAINVLESMINQENCCILLDLGERFSSDHLANSARMFIENVFSDFRHTTEFQELTLRQFQEIISSDNLVVTDEKEVFEAILAWVSHCEDKRNIYFEQLFSKIRLNSLDNEFLQFRVLGDKFVAKSTKCVSRIKKVFRARLEAKPYDIPLEIPRKCLQPPVDIVLTCGGMTPRRPAHAHMLRCYVPGGQWYDLPPMPCKRNWHGVASYSNAFYVIGGEKDGEPSASCDRFDLPSRTWREMSPLLRGVVIPAVAVLKEFIYVIGGVRNYRARLQIFSTKTNMWAYGESLSVAREITCAVAKAPYLYAIGGLRSDLGAYMCSVEKYDPARDSWSGVSDMLHARAGAVGLALNDKLYVLGGESEVRVALTSCERYDIDLDEWSSIARMGVPRYFAGVAAIGDGFYVFGGVGGSNVDCDEKDVVEFYDVSEKKWTRTLRMPWGERFFRICREQACNLATGGR</sequence>
<dbReference type="FunFam" id="1.25.40.420:FF:000001">
    <property type="entry name" value="Kelch-like family member 12"/>
    <property type="match status" value="1"/>
</dbReference>
<name>A7SAR8_NEMVE</name>
<gene>
    <name evidence="4" type="ORF">NEMVEDRAFT_v1g209365</name>
</gene>
<dbReference type="InterPro" id="IPR017096">
    <property type="entry name" value="BTB-kelch_protein"/>
</dbReference>
<dbReference type="InterPro" id="IPR006652">
    <property type="entry name" value="Kelch_1"/>
</dbReference>
<reference evidence="4 5" key="1">
    <citation type="journal article" date="2007" name="Science">
        <title>Sea anemone genome reveals ancestral eumetazoan gene repertoire and genomic organization.</title>
        <authorList>
            <person name="Putnam N.H."/>
            <person name="Srivastava M."/>
            <person name="Hellsten U."/>
            <person name="Dirks B."/>
            <person name="Chapman J."/>
            <person name="Salamov A."/>
            <person name="Terry A."/>
            <person name="Shapiro H."/>
            <person name="Lindquist E."/>
            <person name="Kapitonov V.V."/>
            <person name="Jurka J."/>
            <person name="Genikhovich G."/>
            <person name="Grigoriev I.V."/>
            <person name="Lucas S.M."/>
            <person name="Steele R.E."/>
            <person name="Finnerty J.R."/>
            <person name="Technau U."/>
            <person name="Martindale M.Q."/>
            <person name="Rokhsar D.S."/>
        </authorList>
    </citation>
    <scope>NUCLEOTIDE SEQUENCE [LARGE SCALE GENOMIC DNA]</scope>
    <source>
        <strain evidence="5">CH2 X CH6</strain>
    </source>
</reference>
<dbReference type="GO" id="GO:1990756">
    <property type="term" value="F:ubiquitin-like ligase-substrate adaptor activity"/>
    <property type="evidence" value="ECO:0000318"/>
    <property type="project" value="GO_Central"/>
</dbReference>
<dbReference type="GO" id="GO:0043161">
    <property type="term" value="P:proteasome-mediated ubiquitin-dependent protein catabolic process"/>
    <property type="evidence" value="ECO:0000318"/>
    <property type="project" value="GO_Central"/>
</dbReference>
<dbReference type="SMART" id="SM00225">
    <property type="entry name" value="BTB"/>
    <property type="match status" value="1"/>
</dbReference>
<dbReference type="GO" id="GO:0031463">
    <property type="term" value="C:Cul3-RING ubiquitin ligase complex"/>
    <property type="evidence" value="ECO:0000318"/>
    <property type="project" value="GO_Central"/>
</dbReference>
<dbReference type="PROSITE" id="PS50097">
    <property type="entry name" value="BTB"/>
    <property type="match status" value="1"/>
</dbReference>
<dbReference type="Pfam" id="PF01344">
    <property type="entry name" value="Kelch_1"/>
    <property type="match status" value="4"/>
</dbReference>
<proteinExistence type="predicted"/>
<dbReference type="PIRSF" id="PIRSF037037">
    <property type="entry name" value="Kelch-like_protein_gigaxonin"/>
    <property type="match status" value="1"/>
</dbReference>
<dbReference type="InterPro" id="IPR011705">
    <property type="entry name" value="BACK"/>
</dbReference>
<dbReference type="AlphaFoldDB" id="A7SAR8"/>